<gene>
    <name evidence="1" type="ORF">AVEN_166171_1</name>
</gene>
<sequence length="222" mass="24735">MMEVCFGNFMLNSRNSAKRVGRETLTQLELEKGETFAIPKPYAGMKRNPGFRSKNKSINEGYGSVFQAKQSCLAARVDLKTARVGLESHRGIILRCLTKLSSNISEKQPRFCDHRSVIIPMPNTPTRRKGCFNSSTAVIQSLDDPFFFLKYQKTKRASNCSNPIFDTAKTACLSKDLDSIRFASQPFLWTAASSQESFLALESVSLLAFISVPRGNGEPFVT</sequence>
<comment type="caution">
    <text evidence="1">The sequence shown here is derived from an EMBL/GenBank/DDBJ whole genome shotgun (WGS) entry which is preliminary data.</text>
</comment>
<evidence type="ECO:0000313" key="2">
    <source>
        <dbReference type="Proteomes" id="UP000499080"/>
    </source>
</evidence>
<evidence type="ECO:0000313" key="1">
    <source>
        <dbReference type="EMBL" id="GBN37952.1"/>
    </source>
</evidence>
<dbReference type="EMBL" id="BGPR01009096">
    <property type="protein sequence ID" value="GBN37952.1"/>
    <property type="molecule type" value="Genomic_DNA"/>
</dbReference>
<name>A0A4Y2NGC2_ARAVE</name>
<proteinExistence type="predicted"/>
<protein>
    <submittedName>
        <fullName evidence="1">Uncharacterized protein</fullName>
    </submittedName>
</protein>
<keyword evidence="2" id="KW-1185">Reference proteome</keyword>
<organism evidence="1 2">
    <name type="scientific">Araneus ventricosus</name>
    <name type="common">Orbweaver spider</name>
    <name type="synonym">Epeira ventricosa</name>
    <dbReference type="NCBI Taxonomy" id="182803"/>
    <lineage>
        <taxon>Eukaryota</taxon>
        <taxon>Metazoa</taxon>
        <taxon>Ecdysozoa</taxon>
        <taxon>Arthropoda</taxon>
        <taxon>Chelicerata</taxon>
        <taxon>Arachnida</taxon>
        <taxon>Araneae</taxon>
        <taxon>Araneomorphae</taxon>
        <taxon>Entelegynae</taxon>
        <taxon>Araneoidea</taxon>
        <taxon>Araneidae</taxon>
        <taxon>Araneus</taxon>
    </lineage>
</organism>
<dbReference type="Proteomes" id="UP000499080">
    <property type="component" value="Unassembled WGS sequence"/>
</dbReference>
<dbReference type="AlphaFoldDB" id="A0A4Y2NGC2"/>
<reference evidence="1 2" key="1">
    <citation type="journal article" date="2019" name="Sci. Rep.">
        <title>Orb-weaving spider Araneus ventricosus genome elucidates the spidroin gene catalogue.</title>
        <authorList>
            <person name="Kono N."/>
            <person name="Nakamura H."/>
            <person name="Ohtoshi R."/>
            <person name="Moran D.A.P."/>
            <person name="Shinohara A."/>
            <person name="Yoshida Y."/>
            <person name="Fujiwara M."/>
            <person name="Mori M."/>
            <person name="Tomita M."/>
            <person name="Arakawa K."/>
        </authorList>
    </citation>
    <scope>NUCLEOTIDE SEQUENCE [LARGE SCALE GENOMIC DNA]</scope>
</reference>
<accession>A0A4Y2NGC2</accession>